<organism evidence="16 17">
    <name type="scientific">Dialister hominis</name>
    <dbReference type="NCBI Taxonomy" id="2582419"/>
    <lineage>
        <taxon>Bacteria</taxon>
        <taxon>Bacillati</taxon>
        <taxon>Bacillota</taxon>
        <taxon>Negativicutes</taxon>
        <taxon>Veillonellales</taxon>
        <taxon>Veillonellaceae</taxon>
        <taxon>Dialister</taxon>
    </lineage>
</organism>
<dbReference type="InterPro" id="IPR050060">
    <property type="entry name" value="Phosphoglucosamine_mutase"/>
</dbReference>
<evidence type="ECO:0000256" key="3">
    <source>
        <dbReference type="ARBA" id="ARBA00022723"/>
    </source>
</evidence>
<comment type="similarity">
    <text evidence="1 9 10">Belongs to the phosphohexose mutase family.</text>
</comment>
<dbReference type="PANTHER" id="PTHR42946:SF1">
    <property type="entry name" value="PHOSPHOGLUCOMUTASE (ALPHA-D-GLUCOSE-1,6-BISPHOSPHATE-DEPENDENT)"/>
    <property type="match status" value="1"/>
</dbReference>
<feature type="binding site" evidence="9">
    <location>
        <position position="239"/>
    </location>
    <ligand>
        <name>Mg(2+)</name>
        <dbReference type="ChEBI" id="CHEBI:18420"/>
    </ligand>
</feature>
<sequence length="449" mass="48984">MVTLFGTDGVRGLVNSTLMPELAYQLGRAAGAYFCKSGKSHRFLIGMDTRVSGPMLTAAISAGLCASGIDVDIVGVIPTPGVAYLTKTEGYDAGVVISASHNPFPDNGIKFFDKRGYKLPDRTEEEIENILRHDEEIIRPTGDGIGTIRQRPELAAKYRDYVKSTVTCSFEGMKIVTDSANGAASDFLPEILRELGADVTAIFREPNGVNINNGCGSTHMETLQKTVVELGADCGIANDGDADRCLFVDEKGEVLDGDHLMLINALEMKEEGRLNDSMVVGTVMSNLGFGKALREHGCRTVSTQVGDRYVLEEMMKHNYSIGGEQSGHIIFPEFNTTGDGLITAVQTLKVMKKWNKPLSEMNHLMVTYPQILKNVRVYSKNGWQDNELISDSIKAGEEEMGSDGRILVRASGTEPLIRVMGEGKEINQLERIIDDIASVIEHELGVENN</sequence>
<dbReference type="KEGG" id="dho:Dia5BBH33_06000"/>
<protein>
    <recommendedName>
        <fullName evidence="8 9">Phosphoglucosamine mutase</fullName>
        <ecNumber evidence="7 9">5.4.2.10</ecNumber>
    </recommendedName>
</protein>
<dbReference type="PRINTS" id="PR00509">
    <property type="entry name" value="PGMPMM"/>
</dbReference>
<dbReference type="Pfam" id="PF02878">
    <property type="entry name" value="PGM_PMM_I"/>
    <property type="match status" value="1"/>
</dbReference>
<proteinExistence type="inferred from homology"/>
<evidence type="ECO:0000256" key="8">
    <source>
        <dbReference type="ARBA" id="ARBA00068193"/>
    </source>
</evidence>
<dbReference type="GO" id="GO:0005829">
    <property type="term" value="C:cytosol"/>
    <property type="evidence" value="ECO:0007669"/>
    <property type="project" value="TreeGrafter"/>
</dbReference>
<dbReference type="EC" id="5.4.2.10" evidence="7 9"/>
<dbReference type="InterPro" id="IPR016055">
    <property type="entry name" value="A-D-PHexomutase_a/b/a-I/II/III"/>
</dbReference>
<dbReference type="HAMAP" id="MF_01554_B">
    <property type="entry name" value="GlmM_B"/>
    <property type="match status" value="1"/>
</dbReference>
<dbReference type="AlphaFoldDB" id="A0A8E4BQQ8"/>
<dbReference type="NCBIfam" id="NF008139">
    <property type="entry name" value="PRK10887.1"/>
    <property type="match status" value="1"/>
</dbReference>
<evidence type="ECO:0000259" key="15">
    <source>
        <dbReference type="Pfam" id="PF02880"/>
    </source>
</evidence>
<comment type="catalytic activity">
    <reaction evidence="6 9 11">
        <text>alpha-D-glucosamine 1-phosphate = D-glucosamine 6-phosphate</text>
        <dbReference type="Rhea" id="RHEA:23424"/>
        <dbReference type="ChEBI" id="CHEBI:58516"/>
        <dbReference type="ChEBI" id="CHEBI:58725"/>
        <dbReference type="EC" id="5.4.2.10"/>
    </reaction>
</comment>
<dbReference type="PROSITE" id="PS00710">
    <property type="entry name" value="PGM_PMM"/>
    <property type="match status" value="1"/>
</dbReference>
<evidence type="ECO:0000256" key="6">
    <source>
        <dbReference type="ARBA" id="ARBA00050364"/>
    </source>
</evidence>
<name>A0A8E4BQQ8_9FIRM</name>
<dbReference type="CDD" id="cd05802">
    <property type="entry name" value="GlmM"/>
    <property type="match status" value="1"/>
</dbReference>
<dbReference type="FunFam" id="3.30.310.50:FF:000001">
    <property type="entry name" value="Phosphoglucosamine mutase"/>
    <property type="match status" value="1"/>
</dbReference>
<comment type="PTM">
    <text evidence="9">Activated by phosphorylation.</text>
</comment>
<dbReference type="GO" id="GO:0000287">
    <property type="term" value="F:magnesium ion binding"/>
    <property type="evidence" value="ECO:0007669"/>
    <property type="project" value="UniProtKB-UniRule"/>
</dbReference>
<evidence type="ECO:0000313" key="17">
    <source>
        <dbReference type="Proteomes" id="UP000320585"/>
    </source>
</evidence>
<comment type="cofactor">
    <cofactor evidence="9">
        <name>Mg(2+)</name>
        <dbReference type="ChEBI" id="CHEBI:18420"/>
    </cofactor>
    <text evidence="9">Binds 1 Mg(2+) ion per subunit.</text>
</comment>
<dbReference type="InterPro" id="IPR005845">
    <property type="entry name" value="A-D-PHexomutase_a/b/a-II"/>
</dbReference>
<dbReference type="SUPFAM" id="SSF55957">
    <property type="entry name" value="Phosphoglucomutase, C-terminal domain"/>
    <property type="match status" value="1"/>
</dbReference>
<dbReference type="Gene3D" id="3.30.310.50">
    <property type="entry name" value="Alpha-D-phosphohexomutase, C-terminal domain"/>
    <property type="match status" value="1"/>
</dbReference>
<evidence type="ECO:0000256" key="1">
    <source>
        <dbReference type="ARBA" id="ARBA00010231"/>
    </source>
</evidence>
<evidence type="ECO:0000259" key="14">
    <source>
        <dbReference type="Pfam" id="PF02879"/>
    </source>
</evidence>
<gene>
    <name evidence="9 16" type="primary">glmM</name>
    <name evidence="16" type="ORF">Dia5BBH33_06000</name>
</gene>
<feature type="binding site" evidence="9">
    <location>
        <position position="241"/>
    </location>
    <ligand>
        <name>Mg(2+)</name>
        <dbReference type="ChEBI" id="CHEBI:18420"/>
    </ligand>
</feature>
<dbReference type="FunFam" id="3.40.120.10:FF:000001">
    <property type="entry name" value="Phosphoglucosamine mutase"/>
    <property type="match status" value="1"/>
</dbReference>
<feature type="modified residue" description="Phosphoserine" evidence="9">
    <location>
        <position position="100"/>
    </location>
</feature>
<dbReference type="EMBL" id="AP019697">
    <property type="protein sequence ID" value="BBK24665.1"/>
    <property type="molecule type" value="Genomic_DNA"/>
</dbReference>
<dbReference type="Pfam" id="PF00408">
    <property type="entry name" value="PGM_PMM_IV"/>
    <property type="match status" value="1"/>
</dbReference>
<dbReference type="InterPro" id="IPR005841">
    <property type="entry name" value="Alpha-D-phosphohexomutase_SF"/>
</dbReference>
<dbReference type="NCBIfam" id="TIGR01455">
    <property type="entry name" value="glmM"/>
    <property type="match status" value="1"/>
</dbReference>
<keyword evidence="3 9" id="KW-0479">Metal-binding</keyword>
<keyword evidence="5 9" id="KW-0413">Isomerase</keyword>
<comment type="function">
    <text evidence="9 11">Catalyzes the conversion of glucosamine-6-phosphate to glucosamine-1-phosphate.</text>
</comment>
<dbReference type="GO" id="GO:0008966">
    <property type="term" value="F:phosphoglucosamine mutase activity"/>
    <property type="evidence" value="ECO:0007669"/>
    <property type="project" value="UniProtKB-UniRule"/>
</dbReference>
<dbReference type="Proteomes" id="UP000320585">
    <property type="component" value="Chromosome"/>
</dbReference>
<evidence type="ECO:0000259" key="13">
    <source>
        <dbReference type="Pfam" id="PF02878"/>
    </source>
</evidence>
<dbReference type="InterPro" id="IPR006352">
    <property type="entry name" value="GlmM_bact"/>
</dbReference>
<accession>A0A8E4BQQ8</accession>
<dbReference type="Gene3D" id="3.40.120.10">
    <property type="entry name" value="Alpha-D-Glucose-1,6-Bisphosphate, subunit A, domain 3"/>
    <property type="match status" value="3"/>
</dbReference>
<dbReference type="SUPFAM" id="SSF53738">
    <property type="entry name" value="Phosphoglucomutase, first 3 domains"/>
    <property type="match status" value="3"/>
</dbReference>
<evidence type="ECO:0000259" key="12">
    <source>
        <dbReference type="Pfam" id="PF00408"/>
    </source>
</evidence>
<dbReference type="RefSeq" id="WP_143332356.1">
    <property type="nucleotide sequence ID" value="NZ_AP019697.1"/>
</dbReference>
<dbReference type="OrthoDB" id="9806956at2"/>
<dbReference type="GO" id="GO:0009252">
    <property type="term" value="P:peptidoglycan biosynthetic process"/>
    <property type="evidence" value="ECO:0007669"/>
    <property type="project" value="TreeGrafter"/>
</dbReference>
<evidence type="ECO:0000256" key="7">
    <source>
        <dbReference type="ARBA" id="ARBA00066330"/>
    </source>
</evidence>
<feature type="binding site" evidence="9">
    <location>
        <position position="243"/>
    </location>
    <ligand>
        <name>Mg(2+)</name>
        <dbReference type="ChEBI" id="CHEBI:18420"/>
    </ligand>
</feature>
<dbReference type="Pfam" id="PF02880">
    <property type="entry name" value="PGM_PMM_III"/>
    <property type="match status" value="1"/>
</dbReference>
<feature type="binding site" description="via phosphate group" evidence="9">
    <location>
        <position position="100"/>
    </location>
    <ligand>
        <name>Mg(2+)</name>
        <dbReference type="ChEBI" id="CHEBI:18420"/>
    </ligand>
</feature>
<feature type="domain" description="Alpha-D-phosphohexomutase C-terminal" evidence="12">
    <location>
        <begin position="372"/>
        <end position="437"/>
    </location>
</feature>
<dbReference type="InterPro" id="IPR036900">
    <property type="entry name" value="A-D-PHexomutase_C_sf"/>
</dbReference>
<dbReference type="Pfam" id="PF02879">
    <property type="entry name" value="PGM_PMM_II"/>
    <property type="match status" value="1"/>
</dbReference>
<dbReference type="FunFam" id="3.40.120.10:FF:000002">
    <property type="entry name" value="Phosphoglucosamine mutase"/>
    <property type="match status" value="1"/>
</dbReference>
<dbReference type="GO" id="GO:0004615">
    <property type="term" value="F:phosphomannomutase activity"/>
    <property type="evidence" value="ECO:0007669"/>
    <property type="project" value="TreeGrafter"/>
</dbReference>
<dbReference type="InterPro" id="IPR005846">
    <property type="entry name" value="A-D-PHexomutase_a/b/a-III"/>
</dbReference>
<evidence type="ECO:0000256" key="4">
    <source>
        <dbReference type="ARBA" id="ARBA00022842"/>
    </source>
</evidence>
<feature type="domain" description="Alpha-D-phosphohexomutase alpha/beta/alpha" evidence="15">
    <location>
        <begin position="256"/>
        <end position="365"/>
    </location>
</feature>
<evidence type="ECO:0000313" key="16">
    <source>
        <dbReference type="EMBL" id="BBK24665.1"/>
    </source>
</evidence>
<dbReference type="GO" id="GO:0005975">
    <property type="term" value="P:carbohydrate metabolic process"/>
    <property type="evidence" value="ECO:0007669"/>
    <property type="project" value="InterPro"/>
</dbReference>
<dbReference type="GeneID" id="92715817"/>
<evidence type="ECO:0000256" key="5">
    <source>
        <dbReference type="ARBA" id="ARBA00023235"/>
    </source>
</evidence>
<dbReference type="InterPro" id="IPR005844">
    <property type="entry name" value="A-D-PHexomutase_a/b/a-I"/>
</dbReference>
<keyword evidence="4 9" id="KW-0460">Magnesium</keyword>
<evidence type="ECO:0000256" key="2">
    <source>
        <dbReference type="ARBA" id="ARBA00022553"/>
    </source>
</evidence>
<reference evidence="17" key="1">
    <citation type="submission" date="2019-05" db="EMBL/GenBank/DDBJ databases">
        <title>Complete genome sequencing of Dialister sp. strain 5BBH33.</title>
        <authorList>
            <person name="Sakamoto M."/>
            <person name="Murakami T."/>
            <person name="Mori H."/>
        </authorList>
    </citation>
    <scope>NUCLEOTIDE SEQUENCE [LARGE SCALE GENOMIC DNA]</scope>
    <source>
        <strain evidence="17">5BBH33</strain>
    </source>
</reference>
<dbReference type="InterPro" id="IPR005843">
    <property type="entry name" value="A-D-PHexomutase_C"/>
</dbReference>
<dbReference type="InterPro" id="IPR016066">
    <property type="entry name" value="A-D-PHexomutase_CS"/>
</dbReference>
<feature type="active site" description="Phosphoserine intermediate" evidence="9">
    <location>
        <position position="100"/>
    </location>
</feature>
<keyword evidence="2 9" id="KW-0597">Phosphoprotein</keyword>
<keyword evidence="17" id="KW-1185">Reference proteome</keyword>
<evidence type="ECO:0000256" key="10">
    <source>
        <dbReference type="RuleBase" id="RU004326"/>
    </source>
</evidence>
<dbReference type="GO" id="GO:0006048">
    <property type="term" value="P:UDP-N-acetylglucosamine biosynthetic process"/>
    <property type="evidence" value="ECO:0007669"/>
    <property type="project" value="TreeGrafter"/>
</dbReference>
<evidence type="ECO:0000256" key="11">
    <source>
        <dbReference type="RuleBase" id="RU004327"/>
    </source>
</evidence>
<evidence type="ECO:0000256" key="9">
    <source>
        <dbReference type="HAMAP-Rule" id="MF_01554"/>
    </source>
</evidence>
<feature type="domain" description="Alpha-D-phosphohexomutase alpha/beta/alpha" evidence="14">
    <location>
        <begin position="157"/>
        <end position="252"/>
    </location>
</feature>
<feature type="domain" description="Alpha-D-phosphohexomutase alpha/beta/alpha" evidence="13">
    <location>
        <begin position="4"/>
        <end position="135"/>
    </location>
</feature>
<dbReference type="PANTHER" id="PTHR42946">
    <property type="entry name" value="PHOSPHOHEXOSE MUTASE"/>
    <property type="match status" value="1"/>
</dbReference>